<feature type="active site" evidence="5">
    <location>
        <position position="84"/>
    </location>
</feature>
<evidence type="ECO:0000256" key="4">
    <source>
        <dbReference type="ARBA" id="ARBA00022747"/>
    </source>
</evidence>
<keyword evidence="2 5" id="KW-0808">Transferase</keyword>
<comment type="similarity">
    <text evidence="5 6">Belongs to the class I-like SAM-binding methyltransferase superfamily. C5-methyltransferase family.</text>
</comment>
<evidence type="ECO:0000256" key="2">
    <source>
        <dbReference type="ARBA" id="ARBA00022679"/>
    </source>
</evidence>
<evidence type="ECO:0000256" key="3">
    <source>
        <dbReference type="ARBA" id="ARBA00022691"/>
    </source>
</evidence>
<keyword evidence="1 5" id="KW-0489">Methyltransferase</keyword>
<evidence type="ECO:0000313" key="8">
    <source>
        <dbReference type="EMBL" id="RXI54983.1"/>
    </source>
</evidence>
<accession>A0ABY0ENN0</accession>
<evidence type="ECO:0000256" key="1">
    <source>
        <dbReference type="ARBA" id="ARBA00022603"/>
    </source>
</evidence>
<keyword evidence="4" id="KW-0680">Restriction system</keyword>
<dbReference type="EMBL" id="QMAU01000038">
    <property type="protein sequence ID" value="RXI54983.1"/>
    <property type="molecule type" value="Genomic_DNA"/>
</dbReference>
<dbReference type="SUPFAM" id="SSF53335">
    <property type="entry name" value="S-adenosyl-L-methionine-dependent methyltransferases"/>
    <property type="match status" value="1"/>
</dbReference>
<dbReference type="InterPro" id="IPR029063">
    <property type="entry name" value="SAM-dependent_MTases_sf"/>
</dbReference>
<dbReference type="PROSITE" id="PS51679">
    <property type="entry name" value="SAM_MT_C5"/>
    <property type="match status" value="1"/>
</dbReference>
<dbReference type="PROSITE" id="PS00094">
    <property type="entry name" value="C5_MTASE_1"/>
    <property type="match status" value="1"/>
</dbReference>
<dbReference type="Gene3D" id="3.90.120.30">
    <property type="match status" value="1"/>
</dbReference>
<dbReference type="InterPro" id="IPR031303">
    <property type="entry name" value="C5_meth_CS"/>
</dbReference>
<dbReference type="InterPro" id="IPR018117">
    <property type="entry name" value="C5_DNA_meth_AS"/>
</dbReference>
<evidence type="ECO:0000256" key="5">
    <source>
        <dbReference type="PROSITE-ProRule" id="PRU01016"/>
    </source>
</evidence>
<proteinExistence type="inferred from homology"/>
<dbReference type="InterPro" id="IPR050750">
    <property type="entry name" value="C5-MTase"/>
</dbReference>
<dbReference type="PANTHER" id="PTHR46098:SF1">
    <property type="entry name" value="TRNA (CYTOSINE(38)-C(5))-METHYLTRANSFERASE"/>
    <property type="match status" value="1"/>
</dbReference>
<sequence>MDKTVVELFAGVGGFHLGLSRAGDWEVVWANQWEPSRVRQDAYNCYVSHFPNTCTLNVDIAQINNNPQLYNIPDHSLLVGGFPCQDYSVASTSAEGIRGKKGVLWWEIKKILQRKRPPFVLLENVDRLLKSPSEQRGRDFGVMLTCFRELGYNVEWRVINAADYGFPQRRRRVFIFAYHNSTDYFRRSIRQINENGTEEYFYNGSFFSREFAIEFISNQNTCEIDDDILNISDNFSFEFYEAGILNQDRINTYKVIPRTIQAITLREMLQQNVDEKFYLGEDLTRWQYMKGAKAEPRTSNGGHIYMYREGGIAFPDSLNMPSRTMLTSEASKNRSTHVIRDPHTNRLRVLTPVECERLNGFYDNWTNTGMSERFRYFCMGNALVVGLIEKMGRRLNIIFDNE</sequence>
<gene>
    <name evidence="8" type="ORF">DP131_09550</name>
</gene>
<dbReference type="PANTHER" id="PTHR46098">
    <property type="entry name" value="TRNA (CYTOSINE(38)-C(5))-METHYLTRANSFERASE"/>
    <property type="match status" value="1"/>
</dbReference>
<keyword evidence="3 5" id="KW-0949">S-adenosyl-L-methionine</keyword>
<dbReference type="PROSITE" id="PS00095">
    <property type="entry name" value="C5_MTASE_2"/>
    <property type="match status" value="1"/>
</dbReference>
<dbReference type="PRINTS" id="PR00105">
    <property type="entry name" value="C5METTRFRASE"/>
</dbReference>
<reference evidence="8 9" key="1">
    <citation type="submission" date="2018-06" db="EMBL/GenBank/DDBJ databases">
        <title>Genome conservation of Clostridium tetani.</title>
        <authorList>
            <person name="Bruggemann H."/>
            <person name="Popoff M.R."/>
        </authorList>
    </citation>
    <scope>NUCLEOTIDE SEQUENCE [LARGE SCALE GENOMIC DNA]</scope>
    <source>
        <strain evidence="8 9">63.05</strain>
    </source>
</reference>
<dbReference type="InterPro" id="IPR001525">
    <property type="entry name" value="C5_MeTfrase"/>
</dbReference>
<name>A0ABY0ENN0_CLOTA</name>
<comment type="catalytic activity">
    <reaction evidence="7">
        <text>a 2'-deoxycytidine in DNA + S-adenosyl-L-methionine = a 5-methyl-2'-deoxycytidine in DNA + S-adenosyl-L-homocysteine + H(+)</text>
        <dbReference type="Rhea" id="RHEA:13681"/>
        <dbReference type="Rhea" id="RHEA-COMP:11369"/>
        <dbReference type="Rhea" id="RHEA-COMP:11370"/>
        <dbReference type="ChEBI" id="CHEBI:15378"/>
        <dbReference type="ChEBI" id="CHEBI:57856"/>
        <dbReference type="ChEBI" id="CHEBI:59789"/>
        <dbReference type="ChEBI" id="CHEBI:85452"/>
        <dbReference type="ChEBI" id="CHEBI:85454"/>
        <dbReference type="EC" id="2.1.1.37"/>
    </reaction>
</comment>
<protein>
    <recommendedName>
        <fullName evidence="7">Cytosine-specific methyltransferase</fullName>
        <ecNumber evidence="7">2.1.1.37</ecNumber>
    </recommendedName>
</protein>
<evidence type="ECO:0000313" key="9">
    <source>
        <dbReference type="Proteomes" id="UP000290273"/>
    </source>
</evidence>
<dbReference type="EC" id="2.1.1.37" evidence="7"/>
<evidence type="ECO:0000256" key="6">
    <source>
        <dbReference type="RuleBase" id="RU000416"/>
    </source>
</evidence>
<dbReference type="NCBIfam" id="TIGR00675">
    <property type="entry name" value="dcm"/>
    <property type="match status" value="1"/>
</dbReference>
<dbReference type="Pfam" id="PF00145">
    <property type="entry name" value="DNA_methylase"/>
    <property type="match status" value="1"/>
</dbReference>
<comment type="caution">
    <text evidence="8">The sequence shown here is derived from an EMBL/GenBank/DDBJ whole genome shotgun (WGS) entry which is preliminary data.</text>
</comment>
<evidence type="ECO:0000256" key="7">
    <source>
        <dbReference type="RuleBase" id="RU000417"/>
    </source>
</evidence>
<dbReference type="Proteomes" id="UP000290273">
    <property type="component" value="Unassembled WGS sequence"/>
</dbReference>
<organism evidence="8 9">
    <name type="scientific">Clostridium tetani</name>
    <dbReference type="NCBI Taxonomy" id="1513"/>
    <lineage>
        <taxon>Bacteria</taxon>
        <taxon>Bacillati</taxon>
        <taxon>Bacillota</taxon>
        <taxon>Clostridia</taxon>
        <taxon>Eubacteriales</taxon>
        <taxon>Clostridiaceae</taxon>
        <taxon>Clostridium</taxon>
    </lineage>
</organism>
<dbReference type="Gene3D" id="3.40.50.150">
    <property type="entry name" value="Vaccinia Virus protein VP39"/>
    <property type="match status" value="1"/>
</dbReference>